<accession>A0A4R6NB75</accession>
<organism evidence="2 3">
    <name type="scientific">Roseateles asaccharophilus</name>
    <dbReference type="NCBI Taxonomy" id="582607"/>
    <lineage>
        <taxon>Bacteria</taxon>
        <taxon>Pseudomonadati</taxon>
        <taxon>Pseudomonadota</taxon>
        <taxon>Betaproteobacteria</taxon>
        <taxon>Burkholderiales</taxon>
        <taxon>Sphaerotilaceae</taxon>
        <taxon>Roseateles</taxon>
    </lineage>
</organism>
<dbReference type="OrthoDB" id="345237at2"/>
<keyword evidence="1" id="KW-1133">Transmembrane helix</keyword>
<feature type="transmembrane region" description="Helical" evidence="1">
    <location>
        <begin position="234"/>
        <end position="255"/>
    </location>
</feature>
<dbReference type="RefSeq" id="WP_133602101.1">
    <property type="nucleotide sequence ID" value="NZ_JAUFPJ010000001.1"/>
</dbReference>
<gene>
    <name evidence="2" type="ORF">DFR39_101677</name>
</gene>
<sequence>MQALTLIPSTTGPSWWRELLRRERRLALYGALLLALVLPMALAWSLDARELRGVNVWIKPIKFALSIALLAWTTAWFAGHLPAAQRRGRTLSALVAVLIASASFEFIYITLQAALGQASHYNTGDAFHGLMYTLMGFGALLLTATQPWLAWLLWRHPDPRQPPALRLAMLLGLVLTFALGASAGTLLGPRQPPEGGLPLLGWVLSGGDLRPAHFLGIHAAQLLPLLGLLWPQRGWVWACAGAYTAGFAGLVALGLSGT</sequence>
<protein>
    <submittedName>
        <fullName evidence="2">Uncharacterized protein</fullName>
    </submittedName>
</protein>
<evidence type="ECO:0000313" key="3">
    <source>
        <dbReference type="Proteomes" id="UP000295357"/>
    </source>
</evidence>
<dbReference type="Proteomes" id="UP000295357">
    <property type="component" value="Unassembled WGS sequence"/>
</dbReference>
<evidence type="ECO:0000256" key="1">
    <source>
        <dbReference type="SAM" id="Phobius"/>
    </source>
</evidence>
<keyword evidence="3" id="KW-1185">Reference proteome</keyword>
<feature type="transmembrane region" description="Helical" evidence="1">
    <location>
        <begin position="26"/>
        <end position="46"/>
    </location>
</feature>
<dbReference type="EMBL" id="SNXE01000001">
    <property type="protein sequence ID" value="TDP13203.1"/>
    <property type="molecule type" value="Genomic_DNA"/>
</dbReference>
<name>A0A4R6NB75_9BURK</name>
<feature type="transmembrane region" description="Helical" evidence="1">
    <location>
        <begin position="165"/>
        <end position="187"/>
    </location>
</feature>
<feature type="transmembrane region" description="Helical" evidence="1">
    <location>
        <begin position="61"/>
        <end position="79"/>
    </location>
</feature>
<proteinExistence type="predicted"/>
<feature type="transmembrane region" description="Helical" evidence="1">
    <location>
        <begin position="91"/>
        <end position="111"/>
    </location>
</feature>
<comment type="caution">
    <text evidence="2">The sequence shown here is derived from an EMBL/GenBank/DDBJ whole genome shotgun (WGS) entry which is preliminary data.</text>
</comment>
<keyword evidence="1" id="KW-0812">Transmembrane</keyword>
<feature type="transmembrane region" description="Helical" evidence="1">
    <location>
        <begin position="131"/>
        <end position="153"/>
    </location>
</feature>
<keyword evidence="1" id="KW-0472">Membrane</keyword>
<evidence type="ECO:0000313" key="2">
    <source>
        <dbReference type="EMBL" id="TDP13203.1"/>
    </source>
</evidence>
<dbReference type="AlphaFoldDB" id="A0A4R6NB75"/>
<reference evidence="2 3" key="1">
    <citation type="submission" date="2019-03" db="EMBL/GenBank/DDBJ databases">
        <title>Genomic Encyclopedia of Type Strains, Phase IV (KMG-IV): sequencing the most valuable type-strain genomes for metagenomic binning, comparative biology and taxonomic classification.</title>
        <authorList>
            <person name="Goeker M."/>
        </authorList>
    </citation>
    <scope>NUCLEOTIDE SEQUENCE [LARGE SCALE GENOMIC DNA]</scope>
    <source>
        <strain evidence="2 3">DSM 25082</strain>
    </source>
</reference>